<reference evidence="2 3" key="1">
    <citation type="journal article" date="2023" name="Arcadia Sci">
        <title>De novo assembly of a long-read Amblyomma americanum tick genome.</title>
        <authorList>
            <person name="Chou S."/>
            <person name="Poskanzer K.E."/>
            <person name="Rollins M."/>
            <person name="Thuy-Boun P.S."/>
        </authorList>
    </citation>
    <scope>NUCLEOTIDE SEQUENCE [LARGE SCALE GENOMIC DNA]</scope>
    <source>
        <strain evidence="2">F_SG_1</strain>
        <tissue evidence="2">Salivary glands</tissue>
    </source>
</reference>
<keyword evidence="3" id="KW-1185">Reference proteome</keyword>
<dbReference type="EMBL" id="JARKHS020030076">
    <property type="protein sequence ID" value="KAK8762472.1"/>
    <property type="molecule type" value="Genomic_DNA"/>
</dbReference>
<accession>A0AAQ4DJ32</accession>
<gene>
    <name evidence="2" type="ORF">V5799_026261</name>
</gene>
<protein>
    <submittedName>
        <fullName evidence="2">Uncharacterized protein</fullName>
    </submittedName>
</protein>
<dbReference type="AlphaFoldDB" id="A0AAQ4DJ32"/>
<comment type="caution">
    <text evidence="2">The sequence shown here is derived from an EMBL/GenBank/DDBJ whole genome shotgun (WGS) entry which is preliminary data.</text>
</comment>
<organism evidence="2 3">
    <name type="scientific">Amblyomma americanum</name>
    <name type="common">Lone star tick</name>
    <dbReference type="NCBI Taxonomy" id="6943"/>
    <lineage>
        <taxon>Eukaryota</taxon>
        <taxon>Metazoa</taxon>
        <taxon>Ecdysozoa</taxon>
        <taxon>Arthropoda</taxon>
        <taxon>Chelicerata</taxon>
        <taxon>Arachnida</taxon>
        <taxon>Acari</taxon>
        <taxon>Parasitiformes</taxon>
        <taxon>Ixodida</taxon>
        <taxon>Ixodoidea</taxon>
        <taxon>Ixodidae</taxon>
        <taxon>Amblyomminae</taxon>
        <taxon>Amblyomma</taxon>
    </lineage>
</organism>
<evidence type="ECO:0000256" key="1">
    <source>
        <dbReference type="SAM" id="MobiDB-lite"/>
    </source>
</evidence>
<evidence type="ECO:0000313" key="2">
    <source>
        <dbReference type="EMBL" id="KAK8762472.1"/>
    </source>
</evidence>
<sequence>MLTRPAASLLSALLYPSSTPWSRRHRPPSWPATCATVAASGLSPSSPAPSISEPSERPSTRLSRSATTASSSACPQCTIRRLGRMVPTPRPRCWSGSLRLTFVESWPTCRCSTGRPYLWP</sequence>
<proteinExistence type="predicted"/>
<evidence type="ECO:0000313" key="3">
    <source>
        <dbReference type="Proteomes" id="UP001321473"/>
    </source>
</evidence>
<name>A0AAQ4DJ32_AMBAM</name>
<dbReference type="Proteomes" id="UP001321473">
    <property type="component" value="Unassembled WGS sequence"/>
</dbReference>
<feature type="compositionally biased region" description="Low complexity" evidence="1">
    <location>
        <begin position="60"/>
        <end position="73"/>
    </location>
</feature>
<feature type="region of interest" description="Disordered" evidence="1">
    <location>
        <begin position="40"/>
        <end position="73"/>
    </location>
</feature>
<feature type="compositionally biased region" description="Low complexity" evidence="1">
    <location>
        <begin position="40"/>
        <end position="53"/>
    </location>
</feature>